<dbReference type="EMBL" id="CM026423">
    <property type="protein sequence ID" value="KAG0582679.1"/>
    <property type="molecule type" value="Genomic_DNA"/>
</dbReference>
<sequence length="135" mass="15287">VCTFKKLRSFFEDHCSDQRLDADCINWLFGLPHLLQDCAVRFIFSTFGFNNTISAFFGLTSGCFKTSLPGLERSSSNHVWSKFVNSFSISTTISFLIMGVKAQLTICCLGAITTLSLVHLHTTKTKYIQLCKWKR</sequence>
<evidence type="ECO:0000313" key="2">
    <source>
        <dbReference type="Proteomes" id="UP000822688"/>
    </source>
</evidence>
<accession>A0A8T0IID0</accession>
<gene>
    <name evidence="1" type="ORF">KC19_3G077000</name>
</gene>
<proteinExistence type="predicted"/>
<name>A0A8T0IID0_CERPU</name>
<dbReference type="AlphaFoldDB" id="A0A8T0IID0"/>
<feature type="non-terminal residue" evidence="1">
    <location>
        <position position="1"/>
    </location>
</feature>
<comment type="caution">
    <text evidence="1">The sequence shown here is derived from an EMBL/GenBank/DDBJ whole genome shotgun (WGS) entry which is preliminary data.</text>
</comment>
<evidence type="ECO:0000313" key="1">
    <source>
        <dbReference type="EMBL" id="KAG0582679.1"/>
    </source>
</evidence>
<protein>
    <submittedName>
        <fullName evidence="1">Uncharacterized protein</fullName>
    </submittedName>
</protein>
<keyword evidence="2" id="KW-1185">Reference proteome</keyword>
<reference evidence="1" key="1">
    <citation type="submission" date="2020-06" db="EMBL/GenBank/DDBJ databases">
        <title>WGS assembly of Ceratodon purpureus strain R40.</title>
        <authorList>
            <person name="Carey S.B."/>
            <person name="Jenkins J."/>
            <person name="Shu S."/>
            <person name="Lovell J.T."/>
            <person name="Sreedasyam A."/>
            <person name="Maumus F."/>
            <person name="Tiley G.P."/>
            <person name="Fernandez-Pozo N."/>
            <person name="Barry K."/>
            <person name="Chen C."/>
            <person name="Wang M."/>
            <person name="Lipzen A."/>
            <person name="Daum C."/>
            <person name="Saski C.A."/>
            <person name="Payton A.C."/>
            <person name="Mcbreen J.C."/>
            <person name="Conrad R.E."/>
            <person name="Kollar L.M."/>
            <person name="Olsson S."/>
            <person name="Huttunen S."/>
            <person name="Landis J.B."/>
            <person name="Wickett N.J."/>
            <person name="Johnson M.G."/>
            <person name="Rensing S.A."/>
            <person name="Grimwood J."/>
            <person name="Schmutz J."/>
            <person name="Mcdaniel S.F."/>
        </authorList>
    </citation>
    <scope>NUCLEOTIDE SEQUENCE</scope>
    <source>
        <strain evidence="1">R40</strain>
    </source>
</reference>
<feature type="non-terminal residue" evidence="1">
    <location>
        <position position="135"/>
    </location>
</feature>
<organism evidence="1 2">
    <name type="scientific">Ceratodon purpureus</name>
    <name type="common">Fire moss</name>
    <name type="synonym">Dicranum purpureum</name>
    <dbReference type="NCBI Taxonomy" id="3225"/>
    <lineage>
        <taxon>Eukaryota</taxon>
        <taxon>Viridiplantae</taxon>
        <taxon>Streptophyta</taxon>
        <taxon>Embryophyta</taxon>
        <taxon>Bryophyta</taxon>
        <taxon>Bryophytina</taxon>
        <taxon>Bryopsida</taxon>
        <taxon>Dicranidae</taxon>
        <taxon>Pseudoditrichales</taxon>
        <taxon>Ditrichaceae</taxon>
        <taxon>Ceratodon</taxon>
    </lineage>
</organism>
<dbReference type="Proteomes" id="UP000822688">
    <property type="component" value="Chromosome 3"/>
</dbReference>